<feature type="domain" description="Aminoglycoside phosphotransferase" evidence="1">
    <location>
        <begin position="75"/>
        <end position="339"/>
    </location>
</feature>
<dbReference type="RefSeq" id="XP_040783454.1">
    <property type="nucleotide sequence ID" value="XM_040931342.1"/>
</dbReference>
<keyword evidence="2" id="KW-0418">Kinase</keyword>
<dbReference type="OrthoDB" id="2906425at2759"/>
<dbReference type="Proteomes" id="UP000800039">
    <property type="component" value="Unassembled WGS sequence"/>
</dbReference>
<dbReference type="InterPro" id="IPR011009">
    <property type="entry name" value="Kinase-like_dom_sf"/>
</dbReference>
<dbReference type="PANTHER" id="PTHR21310:SF13">
    <property type="entry name" value="AMINOGLYCOSIDE PHOSPHOTRANSFERASE DOMAIN-CONTAINING PROTEIN"/>
    <property type="match status" value="1"/>
</dbReference>
<keyword evidence="2" id="KW-0808">Transferase</keyword>
<evidence type="ECO:0000313" key="2">
    <source>
        <dbReference type="EMBL" id="KAF1840891.1"/>
    </source>
</evidence>
<keyword evidence="3" id="KW-1185">Reference proteome</keyword>
<organism evidence="2 3">
    <name type="scientific">Cucurbitaria berberidis CBS 394.84</name>
    <dbReference type="NCBI Taxonomy" id="1168544"/>
    <lineage>
        <taxon>Eukaryota</taxon>
        <taxon>Fungi</taxon>
        <taxon>Dikarya</taxon>
        <taxon>Ascomycota</taxon>
        <taxon>Pezizomycotina</taxon>
        <taxon>Dothideomycetes</taxon>
        <taxon>Pleosporomycetidae</taxon>
        <taxon>Pleosporales</taxon>
        <taxon>Pleosporineae</taxon>
        <taxon>Cucurbitariaceae</taxon>
        <taxon>Cucurbitaria</taxon>
    </lineage>
</organism>
<evidence type="ECO:0000259" key="1">
    <source>
        <dbReference type="Pfam" id="PF01636"/>
    </source>
</evidence>
<dbReference type="AlphaFoldDB" id="A0A9P4L3G0"/>
<dbReference type="PANTHER" id="PTHR21310">
    <property type="entry name" value="AMINOGLYCOSIDE PHOSPHOTRANSFERASE-RELATED-RELATED"/>
    <property type="match status" value="1"/>
</dbReference>
<comment type="caution">
    <text evidence="2">The sequence shown here is derived from an EMBL/GenBank/DDBJ whole genome shotgun (WGS) entry which is preliminary data.</text>
</comment>
<accession>A0A9P4L3G0</accession>
<reference evidence="2" key="1">
    <citation type="submission" date="2020-01" db="EMBL/GenBank/DDBJ databases">
        <authorList>
            <consortium name="DOE Joint Genome Institute"/>
            <person name="Haridas S."/>
            <person name="Albert R."/>
            <person name="Binder M."/>
            <person name="Bloem J."/>
            <person name="Labutti K."/>
            <person name="Salamov A."/>
            <person name="Andreopoulos B."/>
            <person name="Baker S.E."/>
            <person name="Barry K."/>
            <person name="Bills G."/>
            <person name="Bluhm B.H."/>
            <person name="Cannon C."/>
            <person name="Castanera R."/>
            <person name="Culley D.E."/>
            <person name="Daum C."/>
            <person name="Ezra D."/>
            <person name="Gonzalez J.B."/>
            <person name="Henrissat B."/>
            <person name="Kuo A."/>
            <person name="Liang C."/>
            <person name="Lipzen A."/>
            <person name="Lutzoni F."/>
            <person name="Magnuson J."/>
            <person name="Mondo S."/>
            <person name="Nolan M."/>
            <person name="Ohm R."/>
            <person name="Pangilinan J."/>
            <person name="Park H.-J."/>
            <person name="Ramirez L."/>
            <person name="Alfaro M."/>
            <person name="Sun H."/>
            <person name="Tritt A."/>
            <person name="Yoshinaga Y."/>
            <person name="Zwiers L.-H."/>
            <person name="Turgeon B.G."/>
            <person name="Goodwin S.B."/>
            <person name="Spatafora J.W."/>
            <person name="Crous P.W."/>
            <person name="Grigoriev I.V."/>
        </authorList>
    </citation>
    <scope>NUCLEOTIDE SEQUENCE</scope>
    <source>
        <strain evidence="2">CBS 394.84</strain>
    </source>
</reference>
<proteinExistence type="predicted"/>
<dbReference type="GO" id="GO:0016301">
    <property type="term" value="F:kinase activity"/>
    <property type="evidence" value="ECO:0007669"/>
    <property type="project" value="UniProtKB-KW"/>
</dbReference>
<dbReference type="InterPro" id="IPR051678">
    <property type="entry name" value="AGP_Transferase"/>
</dbReference>
<dbReference type="InterPro" id="IPR002575">
    <property type="entry name" value="Aminoglycoside_PTrfase"/>
</dbReference>
<sequence>MTTTLSTPKIIRQVSIEAMSATIDPRAGLAWAYEDGPLGELGELLPTWTVEPDIEVITDIVRRKLNIPEVFPCVVELLAQGAFNKVYTVQCGGNSNVIVRVTLPVQPHLKTLSERATIEYVRHHTDIPIPQVLEYNAIRDDELGFEWMIMDRVEGTKVTEQWKHMSWLKKELLVRKVITYLAQLFRKRFHRLGNLYATEDIQQMSTKDMPDAVFLGAEHSSHTVRFGLGEVVSIPFFYNDHGGIDVPRGPYKHSRDWLATCLRLYLHDADNINASNKTVDPNSVEAIKSRIQRMLNFLPQIFPADEREEYTLIHQDLSDNNMMVDENHDLSGFIDWECVYTVPLWLACQLPRFLRGQNCQHPPLYATEFENEYYESAYYEDLELYEKTQLREFFFEEMERICPEWMRVHEASSIKADFEFAVNVCTMRGYLQDIDEWLDSVENGDEVESLRERLGQC</sequence>
<evidence type="ECO:0000313" key="3">
    <source>
        <dbReference type="Proteomes" id="UP000800039"/>
    </source>
</evidence>
<protein>
    <submittedName>
        <fullName evidence="2">Kinase-like protein</fullName>
    </submittedName>
</protein>
<name>A0A9P4L3G0_9PLEO</name>
<dbReference type="Gene3D" id="3.90.1200.10">
    <property type="match status" value="1"/>
</dbReference>
<dbReference type="SUPFAM" id="SSF56112">
    <property type="entry name" value="Protein kinase-like (PK-like)"/>
    <property type="match status" value="1"/>
</dbReference>
<dbReference type="EMBL" id="ML976619">
    <property type="protein sequence ID" value="KAF1840891.1"/>
    <property type="molecule type" value="Genomic_DNA"/>
</dbReference>
<dbReference type="Pfam" id="PF01636">
    <property type="entry name" value="APH"/>
    <property type="match status" value="1"/>
</dbReference>
<dbReference type="GeneID" id="63848594"/>
<gene>
    <name evidence="2" type="ORF">K460DRAFT_347283</name>
</gene>